<comment type="caution">
    <text evidence="1">The sequence shown here is derived from an EMBL/GenBank/DDBJ whole genome shotgun (WGS) entry which is preliminary data.</text>
</comment>
<name>A0ACB7ZKE1_9ERIC</name>
<organism evidence="1 2">
    <name type="scientific">Vaccinium darrowii</name>
    <dbReference type="NCBI Taxonomy" id="229202"/>
    <lineage>
        <taxon>Eukaryota</taxon>
        <taxon>Viridiplantae</taxon>
        <taxon>Streptophyta</taxon>
        <taxon>Embryophyta</taxon>
        <taxon>Tracheophyta</taxon>
        <taxon>Spermatophyta</taxon>
        <taxon>Magnoliopsida</taxon>
        <taxon>eudicotyledons</taxon>
        <taxon>Gunneridae</taxon>
        <taxon>Pentapetalae</taxon>
        <taxon>asterids</taxon>
        <taxon>Ericales</taxon>
        <taxon>Ericaceae</taxon>
        <taxon>Vaccinioideae</taxon>
        <taxon>Vaccinieae</taxon>
        <taxon>Vaccinium</taxon>
    </lineage>
</organism>
<sequence>MEGVIVRSNSSSPLATTPFKRETQSEFPSKQPKMSLNNTHEPVSIKLIPKRITEAHLNYLCEKGRLREAIAALDSISERGSKVRTDTFNRLIKSCTQANSIHLGRKLHNHIGLVSVLDPFTETKLLGMYAKCGSFEDARKVFDEMRERNLYTWSAMIGACSREQRWKEVVGLFYKMVMGDGIVPDYFLFTKILQACGKCGDVETGRLIHSIAIRSGMSYETRLANSILAVYAKCGRLDWAKRFFWKMEVKNKVSWNSIITGYCLKGEIREARKVFDFMREEGIEPNLVTWNILITSYNQSGNFELAMEMMEEMQSFEITPDVVTWTTMISGLAQNNRVSQALEMFGEMLLAGVEPNEITVTAVISACASLKALPIGVELHSFAVKIGCTENVLVGNSLIDMYSKCGKLDAAQRAFDLIAMKDVYSWNSMIGGYCQAGYLGKAHDLFSKMQISDVPPNVVTWNTMITGYMRNGDEDQGMDLFQKMVKDGTIKRDTASWNTVISGYLQNGNKNKALGIFRQMQSLFVRLNSISILSLLPACANLIAVKKVKEIHGCVLRRSLQPELAVANSLIDSYAKSGTILYSRNIFDGMSNKDVTTWNRMIAGYVLHGHSCVALNLFDLMEKVGLKPNGETFVSIISACGPAGMVDEGKRFFSSMTENYNISPDLDHYLAMIHLFGRSGRLEEAIEFVKNMAIEPDFSVWSALLTAGRIHGNTRLVVLAGERLLGLKPGDAFIQRFVLQTCASCGISADCLNMRNHSTGNETKESLGLSWIELRNRVHTFVAGDQSKTNSDILYPWIRSIARKIRGCAPRDGLCIQEEEKEETGGVHSEKLAIAFALFGTPQASQCIRVVNSLRICGDCHQTAKFISRTYRCEIYLCIEEGQMEEIRGIGVSGFSAESGKFKNSTAKDGRNTSSSQMFGEPFIWMNRLEDGIKGRTTPKEHKDRMIEGFNQNKVSAIAFLQAKATTNSGARHTGQKSPNRKLWEKFICSRAEVKRRRSLRHGGKLRPRQPSDVIVFVGCLWIRPTINLKIQLRRFYKRQLRISMIPRQRSMEEFLPLPCL</sequence>
<dbReference type="Proteomes" id="UP000828048">
    <property type="component" value="Chromosome 9"/>
</dbReference>
<reference evidence="1 2" key="1">
    <citation type="journal article" date="2021" name="Hortic Res">
        <title>High-quality reference genome and annotation aids understanding of berry development for evergreen blueberry (Vaccinium darrowii).</title>
        <authorList>
            <person name="Yu J."/>
            <person name="Hulse-Kemp A.M."/>
            <person name="Babiker E."/>
            <person name="Staton M."/>
        </authorList>
    </citation>
    <scope>NUCLEOTIDE SEQUENCE [LARGE SCALE GENOMIC DNA]</scope>
    <source>
        <strain evidence="2">cv. NJ 8807/NJ 8810</strain>
        <tissue evidence="1">Young leaf</tissue>
    </source>
</reference>
<proteinExistence type="predicted"/>
<keyword evidence="2" id="KW-1185">Reference proteome</keyword>
<dbReference type="EMBL" id="CM037159">
    <property type="protein sequence ID" value="KAH7865595.1"/>
    <property type="molecule type" value="Genomic_DNA"/>
</dbReference>
<accession>A0ACB7ZKE1</accession>
<gene>
    <name evidence="1" type="ORF">Vadar_008731</name>
</gene>
<evidence type="ECO:0000313" key="2">
    <source>
        <dbReference type="Proteomes" id="UP000828048"/>
    </source>
</evidence>
<evidence type="ECO:0000313" key="1">
    <source>
        <dbReference type="EMBL" id="KAH7865595.1"/>
    </source>
</evidence>
<protein>
    <submittedName>
        <fullName evidence="1">Uncharacterized protein</fullName>
    </submittedName>
</protein>